<reference evidence="1 2" key="1">
    <citation type="submission" date="2017-05" db="EMBL/GenBank/DDBJ databases">
        <authorList>
            <person name="Song R."/>
            <person name="Chenine A.L."/>
            <person name="Ruprecht R.M."/>
        </authorList>
    </citation>
    <scope>NUCLEOTIDE SEQUENCE [LARGE SCALE GENOMIC DNA]</scope>
</reference>
<protein>
    <submittedName>
        <fullName evidence="1">Uncharacterized protein</fullName>
    </submittedName>
</protein>
<keyword evidence="2" id="KW-1185">Reference proteome</keyword>
<name>A0A1Y0T096_9CAUD</name>
<gene>
    <name evidence="1" type="ORF">PHABIO_277</name>
</gene>
<dbReference type="EMBL" id="MF042360">
    <property type="protein sequence ID" value="ARV76908.1"/>
    <property type="molecule type" value="Genomic_DNA"/>
</dbReference>
<accession>A0A1Y0T096</accession>
<organism evidence="1 2">
    <name type="scientific">Pseudomonas phage Phabio</name>
    <dbReference type="NCBI Taxonomy" id="2006668"/>
    <lineage>
        <taxon>Viruses</taxon>
        <taxon>Duplodnaviria</taxon>
        <taxon>Heunggongvirae</taxon>
        <taxon>Uroviricota</taxon>
        <taxon>Caudoviricetes</taxon>
        <taxon>Chimalliviridae</taxon>
        <taxon>Phabiovirus</taxon>
        <taxon>Phabiovirus phabio</taxon>
    </lineage>
</organism>
<evidence type="ECO:0000313" key="1">
    <source>
        <dbReference type="EMBL" id="ARV76908.1"/>
    </source>
</evidence>
<dbReference type="Proteomes" id="UP000225448">
    <property type="component" value="Segment"/>
</dbReference>
<proteinExistence type="predicted"/>
<evidence type="ECO:0000313" key="2">
    <source>
        <dbReference type="Proteomes" id="UP000225448"/>
    </source>
</evidence>
<sequence length="116" mass="13242">MTEISQVEDQRDIRKEFVDEITAISKERRDITLYNHFRQFDDKEPKRNTAAEALYMAGVSDAISSIISITDDRELNGAKWRLTTKEGDVVPFCNPKDTSYLETPGLIALFHESISS</sequence>